<comment type="similarity">
    <text evidence="5 14">In the C-terminal section; belongs to the HTP reductase family.</text>
</comment>
<evidence type="ECO:0000256" key="1">
    <source>
        <dbReference type="ARBA" id="ARBA00002151"/>
    </source>
</evidence>
<dbReference type="PANTHER" id="PTHR38011:SF7">
    <property type="entry name" value="2,5-DIAMINO-6-RIBOSYLAMINO-4(3H)-PYRIMIDINONE 5'-PHOSPHATE REDUCTASE"/>
    <property type="match status" value="1"/>
</dbReference>
<dbReference type="NCBIfam" id="TIGR00227">
    <property type="entry name" value="ribD_Cterm"/>
    <property type="match status" value="1"/>
</dbReference>
<comment type="cofactor">
    <cofactor evidence="14">
        <name>Zn(2+)</name>
        <dbReference type="ChEBI" id="CHEBI:29105"/>
    </cofactor>
    <text evidence="14">Binds 1 zinc ion.</text>
</comment>
<keyword evidence="7 14" id="KW-0479">Metal-binding</keyword>
<dbReference type="Gene3D" id="3.40.140.10">
    <property type="entry name" value="Cytidine Deaminase, domain 2"/>
    <property type="match status" value="1"/>
</dbReference>
<evidence type="ECO:0000256" key="5">
    <source>
        <dbReference type="ARBA" id="ARBA00007417"/>
    </source>
</evidence>
<evidence type="ECO:0000256" key="8">
    <source>
        <dbReference type="ARBA" id="ARBA00022833"/>
    </source>
</evidence>
<keyword evidence="14" id="KW-0378">Hydrolase</keyword>
<dbReference type="EC" id="1.1.1.193" evidence="14"/>
<comment type="catalytic activity">
    <reaction evidence="12 14">
        <text>5-amino-6-(5-phospho-D-ribitylamino)uracil + NADP(+) = 5-amino-6-(5-phospho-D-ribosylamino)uracil + NADPH + H(+)</text>
        <dbReference type="Rhea" id="RHEA:17845"/>
        <dbReference type="ChEBI" id="CHEBI:15378"/>
        <dbReference type="ChEBI" id="CHEBI:57783"/>
        <dbReference type="ChEBI" id="CHEBI:58349"/>
        <dbReference type="ChEBI" id="CHEBI:58421"/>
        <dbReference type="ChEBI" id="CHEBI:58453"/>
        <dbReference type="EC" id="1.1.1.193"/>
    </reaction>
</comment>
<gene>
    <name evidence="16" type="primary">ribD</name>
    <name evidence="16" type="ORF">BACCIP111883_03142</name>
</gene>
<evidence type="ECO:0000256" key="10">
    <source>
        <dbReference type="ARBA" id="ARBA00023002"/>
    </source>
</evidence>
<evidence type="ECO:0000256" key="3">
    <source>
        <dbReference type="ARBA" id="ARBA00004910"/>
    </source>
</evidence>
<dbReference type="EMBL" id="CAKJTJ010000020">
    <property type="protein sequence ID" value="CAG9622351.1"/>
    <property type="molecule type" value="Genomic_DNA"/>
</dbReference>
<evidence type="ECO:0000256" key="12">
    <source>
        <dbReference type="ARBA" id="ARBA00049861"/>
    </source>
</evidence>
<dbReference type="Gene3D" id="3.40.430.10">
    <property type="entry name" value="Dihydrofolate Reductase, subunit A"/>
    <property type="match status" value="1"/>
</dbReference>
<proteinExistence type="inferred from homology"/>
<dbReference type="PANTHER" id="PTHR38011">
    <property type="entry name" value="DIHYDROFOLATE REDUCTASE FAMILY PROTEIN (AFU_ORTHOLOGUE AFUA_8G06820)"/>
    <property type="match status" value="1"/>
</dbReference>
<name>A0ABN8AAY0_9BACI</name>
<keyword evidence="8 14" id="KW-0862">Zinc</keyword>
<dbReference type="Pfam" id="PF00383">
    <property type="entry name" value="dCMP_cyt_deam_1"/>
    <property type="match status" value="1"/>
</dbReference>
<dbReference type="Pfam" id="PF01872">
    <property type="entry name" value="RibD_C"/>
    <property type="match status" value="1"/>
</dbReference>
<evidence type="ECO:0000313" key="16">
    <source>
        <dbReference type="EMBL" id="CAG9622351.1"/>
    </source>
</evidence>
<dbReference type="CDD" id="cd01284">
    <property type="entry name" value="Riboflavin_deaminase-reductase"/>
    <property type="match status" value="1"/>
</dbReference>
<comment type="function">
    <text evidence="1 14">Converts 2,5-diamino-6-(ribosylamino)-4(3h)-pyrimidinone 5'-phosphate into 5-amino-6-(ribosylamino)-2,4(1h,3h)-pyrimidinedione 5'-phosphate.</text>
</comment>
<evidence type="ECO:0000256" key="7">
    <source>
        <dbReference type="ARBA" id="ARBA00022723"/>
    </source>
</evidence>
<comment type="catalytic activity">
    <reaction evidence="13 14">
        <text>2,5-diamino-6-hydroxy-4-(5-phosphoribosylamino)-pyrimidine + H2O + H(+) = 5-amino-6-(5-phospho-D-ribosylamino)uracil + NH4(+)</text>
        <dbReference type="Rhea" id="RHEA:21868"/>
        <dbReference type="ChEBI" id="CHEBI:15377"/>
        <dbReference type="ChEBI" id="CHEBI:15378"/>
        <dbReference type="ChEBI" id="CHEBI:28938"/>
        <dbReference type="ChEBI" id="CHEBI:58453"/>
        <dbReference type="ChEBI" id="CHEBI:58614"/>
        <dbReference type="EC" id="3.5.4.26"/>
    </reaction>
</comment>
<evidence type="ECO:0000256" key="2">
    <source>
        <dbReference type="ARBA" id="ARBA00004882"/>
    </source>
</evidence>
<dbReference type="RefSeq" id="WP_230502721.1">
    <property type="nucleotide sequence ID" value="NZ_CAKJTJ010000020.1"/>
</dbReference>
<dbReference type="EC" id="3.5.4.26" evidence="14"/>
<evidence type="ECO:0000313" key="17">
    <source>
        <dbReference type="Proteomes" id="UP000789833"/>
    </source>
</evidence>
<dbReference type="Proteomes" id="UP000789833">
    <property type="component" value="Unassembled WGS sequence"/>
</dbReference>
<evidence type="ECO:0000256" key="11">
    <source>
        <dbReference type="ARBA" id="ARBA00023268"/>
    </source>
</evidence>
<dbReference type="PIRSF" id="PIRSF006769">
    <property type="entry name" value="RibD"/>
    <property type="match status" value="1"/>
</dbReference>
<dbReference type="InterPro" id="IPR011549">
    <property type="entry name" value="RibD_C"/>
</dbReference>
<feature type="domain" description="CMP/dCMP-type deaminase" evidence="15">
    <location>
        <begin position="1"/>
        <end position="124"/>
    </location>
</feature>
<sequence>MNDKYFMDFAIDLASKVAGQTSPNPVVGAVVVKNGEIVGFGAHLRAGEHHAEVNAIQMAGLEKTEGSTVYVTLEPCSHYGKTPPCSDLLIRSKVKKAVIASVDPNPLVAGKGIEKLRSAGIDVETGICQEEANLLNEVFFHFIKTKTPFVTLKTAASLDGKTATSSGESKWITGKDARLDVHQYRHKHDAILVGIGTVFADNPSLTTRLPNGGKNPIRIVLDTQLQIPIDCKLLTDQQALTWIITGCNPPANKTKMVQGLKGVKVLPLATEKVDIEKVLHLLGELGITSLFVEGGATVNESFLKAHAINKVITYIAPKLIGGKNAPTIIGGDGYAAMSEIMELEVREFSRVGDDLKIVSVPKK</sequence>
<dbReference type="PROSITE" id="PS51747">
    <property type="entry name" value="CYT_DCMP_DEAMINASES_2"/>
    <property type="match status" value="1"/>
</dbReference>
<keyword evidence="9 14" id="KW-0521">NADP</keyword>
<dbReference type="PROSITE" id="PS00903">
    <property type="entry name" value="CYT_DCMP_DEAMINASES_1"/>
    <property type="match status" value="1"/>
</dbReference>
<dbReference type="SUPFAM" id="SSF53927">
    <property type="entry name" value="Cytidine deaminase-like"/>
    <property type="match status" value="1"/>
</dbReference>
<accession>A0ABN8AAY0</accession>
<evidence type="ECO:0000259" key="15">
    <source>
        <dbReference type="PROSITE" id="PS51747"/>
    </source>
</evidence>
<protein>
    <recommendedName>
        <fullName evidence="14">Riboflavin biosynthesis protein RibD</fullName>
    </recommendedName>
    <domain>
        <recommendedName>
            <fullName evidence="14">Diaminohydroxyphosphoribosylaminopyrimidine deaminase</fullName>
            <shortName evidence="14">DRAP deaminase</shortName>
            <ecNumber evidence="14">3.5.4.26</ecNumber>
        </recommendedName>
        <alternativeName>
            <fullName evidence="14">Riboflavin-specific deaminase</fullName>
        </alternativeName>
    </domain>
    <domain>
        <recommendedName>
            <fullName evidence="14">5-amino-6-(5-phosphoribosylamino)uracil reductase</fullName>
            <ecNumber evidence="14">1.1.1.193</ecNumber>
        </recommendedName>
        <alternativeName>
            <fullName evidence="14">HTP reductase</fullName>
        </alternativeName>
    </domain>
</protein>
<dbReference type="InterPro" id="IPR050765">
    <property type="entry name" value="Riboflavin_Biosynth_HTPR"/>
</dbReference>
<evidence type="ECO:0000256" key="4">
    <source>
        <dbReference type="ARBA" id="ARBA00005259"/>
    </source>
</evidence>
<dbReference type="InterPro" id="IPR002125">
    <property type="entry name" value="CMP_dCMP_dom"/>
</dbReference>
<keyword evidence="6 14" id="KW-0686">Riboflavin biosynthesis</keyword>
<comment type="pathway">
    <text evidence="3 14">Cofactor biosynthesis; riboflavin biosynthesis; 5-amino-6-(D-ribitylamino)uracil from GTP: step 3/4.</text>
</comment>
<keyword evidence="11" id="KW-0511">Multifunctional enzyme</keyword>
<evidence type="ECO:0000256" key="9">
    <source>
        <dbReference type="ARBA" id="ARBA00022857"/>
    </source>
</evidence>
<dbReference type="InterPro" id="IPR016192">
    <property type="entry name" value="APOBEC/CMP_deaminase_Zn-bd"/>
</dbReference>
<dbReference type="InterPro" id="IPR002734">
    <property type="entry name" value="RibDG_C"/>
</dbReference>
<comment type="caution">
    <text evidence="16">The sequence shown here is derived from an EMBL/GenBank/DDBJ whole genome shotgun (WGS) entry which is preliminary data.</text>
</comment>
<dbReference type="InterPro" id="IPR016193">
    <property type="entry name" value="Cytidine_deaminase-like"/>
</dbReference>
<evidence type="ECO:0000256" key="6">
    <source>
        <dbReference type="ARBA" id="ARBA00022619"/>
    </source>
</evidence>
<comment type="pathway">
    <text evidence="2 14">Cofactor biosynthesis; riboflavin biosynthesis; 5-amino-6-(D-ribitylamino)uracil from GTP: step 2/4.</text>
</comment>
<dbReference type="InterPro" id="IPR004794">
    <property type="entry name" value="Eubact_RibD"/>
</dbReference>
<dbReference type="SUPFAM" id="SSF53597">
    <property type="entry name" value="Dihydrofolate reductase-like"/>
    <property type="match status" value="1"/>
</dbReference>
<keyword evidence="17" id="KW-1185">Reference proteome</keyword>
<evidence type="ECO:0000256" key="14">
    <source>
        <dbReference type="PIRNR" id="PIRNR006769"/>
    </source>
</evidence>
<dbReference type="InterPro" id="IPR024072">
    <property type="entry name" value="DHFR-like_dom_sf"/>
</dbReference>
<comment type="similarity">
    <text evidence="4 14">In the N-terminal section; belongs to the cytidine and deoxycytidylate deaminase family.</text>
</comment>
<evidence type="ECO:0000256" key="13">
    <source>
        <dbReference type="ARBA" id="ARBA00049886"/>
    </source>
</evidence>
<reference evidence="16 17" key="1">
    <citation type="submission" date="2021-10" db="EMBL/GenBank/DDBJ databases">
        <authorList>
            <person name="Criscuolo A."/>
        </authorList>
    </citation>
    <scope>NUCLEOTIDE SEQUENCE [LARGE SCALE GENOMIC DNA]</scope>
    <source>
        <strain evidence="17">CIP 111883</strain>
    </source>
</reference>
<dbReference type="NCBIfam" id="TIGR00326">
    <property type="entry name" value="eubact_ribD"/>
    <property type="match status" value="1"/>
</dbReference>
<organism evidence="16 17">
    <name type="scientific">Sutcliffiella rhizosphaerae</name>
    <dbReference type="NCBI Taxonomy" id="2880967"/>
    <lineage>
        <taxon>Bacteria</taxon>
        <taxon>Bacillati</taxon>
        <taxon>Bacillota</taxon>
        <taxon>Bacilli</taxon>
        <taxon>Bacillales</taxon>
        <taxon>Bacillaceae</taxon>
        <taxon>Sutcliffiella</taxon>
    </lineage>
</organism>
<keyword evidence="10 14" id="KW-0560">Oxidoreductase</keyword>